<gene>
    <name evidence="7 8 9" type="primary">LOC110416245</name>
</gene>
<dbReference type="GO" id="GO:0007165">
    <property type="term" value="P:signal transduction"/>
    <property type="evidence" value="ECO:0007669"/>
    <property type="project" value="InterPro"/>
</dbReference>
<evidence type="ECO:0000259" key="5">
    <source>
        <dbReference type="PROSITE" id="PS50238"/>
    </source>
</evidence>
<keyword evidence="1" id="KW-0343">GTPase activation</keyword>
<dbReference type="SMART" id="SM00233">
    <property type="entry name" value="PH"/>
    <property type="match status" value="1"/>
</dbReference>
<dbReference type="Pfam" id="PF00169">
    <property type="entry name" value="PH"/>
    <property type="match status" value="1"/>
</dbReference>
<feature type="compositionally biased region" description="Basic and acidic residues" evidence="3">
    <location>
        <begin position="913"/>
        <end position="922"/>
    </location>
</feature>
<dbReference type="PROSITE" id="PS50003">
    <property type="entry name" value="PH_DOMAIN"/>
    <property type="match status" value="1"/>
</dbReference>
<evidence type="ECO:0000256" key="3">
    <source>
        <dbReference type="SAM" id="MobiDB-lite"/>
    </source>
</evidence>
<dbReference type="InterPro" id="IPR000198">
    <property type="entry name" value="RhoGAP_dom"/>
</dbReference>
<feature type="compositionally biased region" description="Low complexity" evidence="3">
    <location>
        <begin position="528"/>
        <end position="537"/>
    </location>
</feature>
<dbReference type="PROSITE" id="PS50238">
    <property type="entry name" value="RHOGAP"/>
    <property type="match status" value="1"/>
</dbReference>
<dbReference type="AlphaFoldDB" id="A0A6J1A9P0"/>
<keyword evidence="6" id="KW-1185">Reference proteome</keyword>
<dbReference type="InterPro" id="IPR008936">
    <property type="entry name" value="Rho_GTPase_activation_prot"/>
</dbReference>
<dbReference type="Proteomes" id="UP000504621">
    <property type="component" value="Unplaced"/>
</dbReference>
<feature type="compositionally biased region" description="Acidic residues" evidence="3">
    <location>
        <begin position="472"/>
        <end position="483"/>
    </location>
</feature>
<evidence type="ECO:0000313" key="6">
    <source>
        <dbReference type="Proteomes" id="UP000504621"/>
    </source>
</evidence>
<feature type="region of interest" description="Disordered" evidence="3">
    <location>
        <begin position="880"/>
        <end position="922"/>
    </location>
</feature>
<dbReference type="SUPFAM" id="SSF48350">
    <property type="entry name" value="GTPase activation domain, GAP"/>
    <property type="match status" value="1"/>
</dbReference>
<dbReference type="RefSeq" id="XP_021283840.1">
    <property type="nucleotide sequence ID" value="XM_021428165.1"/>
</dbReference>
<feature type="region of interest" description="Disordered" evidence="3">
    <location>
        <begin position="1"/>
        <end position="67"/>
    </location>
</feature>
<reference evidence="7 8" key="1">
    <citation type="submission" date="2025-04" db="UniProtKB">
        <authorList>
            <consortium name="RefSeq"/>
        </authorList>
    </citation>
    <scope>IDENTIFICATION</scope>
    <source>
        <tissue evidence="7 8">Leaf</tissue>
    </source>
</reference>
<dbReference type="CDD" id="cd00159">
    <property type="entry name" value="RhoGAP"/>
    <property type="match status" value="1"/>
</dbReference>
<dbReference type="PANTHER" id="PTHR46265:SF22">
    <property type="entry name" value="RHO GTPASE-ACTIVATING PROTEIN REN1-LIKE ISOFORM X1"/>
    <property type="match status" value="1"/>
</dbReference>
<feature type="compositionally biased region" description="Polar residues" evidence="3">
    <location>
        <begin position="753"/>
        <end position="765"/>
    </location>
</feature>
<feature type="compositionally biased region" description="Polar residues" evidence="3">
    <location>
        <begin position="548"/>
        <end position="562"/>
    </location>
</feature>
<feature type="compositionally biased region" description="Pro residues" evidence="3">
    <location>
        <begin position="48"/>
        <end position="58"/>
    </location>
</feature>
<protein>
    <submittedName>
        <fullName evidence="7 8">Rho GTPase-activating protein REN1 isoform X1</fullName>
    </submittedName>
</protein>
<dbReference type="GO" id="GO:0005096">
    <property type="term" value="F:GTPase activator activity"/>
    <property type="evidence" value="ECO:0007669"/>
    <property type="project" value="UniProtKB-KW"/>
</dbReference>
<feature type="coiled-coil region" evidence="2">
    <location>
        <begin position="631"/>
        <end position="697"/>
    </location>
</feature>
<evidence type="ECO:0000313" key="8">
    <source>
        <dbReference type="RefSeq" id="XP_021283841.1"/>
    </source>
</evidence>
<evidence type="ECO:0000313" key="9">
    <source>
        <dbReference type="RefSeq" id="XP_021283842.1"/>
    </source>
</evidence>
<feature type="compositionally biased region" description="Polar residues" evidence="3">
    <location>
        <begin position="804"/>
        <end position="826"/>
    </location>
</feature>
<dbReference type="Pfam" id="PF14389">
    <property type="entry name" value="Lzipper-MIP1"/>
    <property type="match status" value="1"/>
</dbReference>
<dbReference type="CDD" id="cd00821">
    <property type="entry name" value="PH"/>
    <property type="match status" value="1"/>
</dbReference>
<feature type="region of interest" description="Disordered" evidence="3">
    <location>
        <begin position="753"/>
        <end position="860"/>
    </location>
</feature>
<dbReference type="SUPFAM" id="SSF50729">
    <property type="entry name" value="PH domain-like"/>
    <property type="match status" value="1"/>
</dbReference>
<dbReference type="GeneID" id="110416245"/>
<feature type="compositionally biased region" description="Basic and acidic residues" evidence="3">
    <location>
        <begin position="768"/>
        <end position="785"/>
    </location>
</feature>
<keyword evidence="2" id="KW-0175">Coiled coil</keyword>
<name>A0A6J1A9P0_9ROSI</name>
<feature type="compositionally biased region" description="Basic and acidic residues" evidence="3">
    <location>
        <begin position="794"/>
        <end position="803"/>
    </location>
</feature>
<feature type="region of interest" description="Disordered" evidence="3">
    <location>
        <begin position="428"/>
        <end position="573"/>
    </location>
</feature>
<dbReference type="InterPro" id="IPR001849">
    <property type="entry name" value="PH_domain"/>
</dbReference>
<dbReference type="Pfam" id="PF00620">
    <property type="entry name" value="RhoGAP"/>
    <property type="match status" value="1"/>
</dbReference>
<sequence length="922" mass="100573">MATKKDEPCQAHQKMPSKKEEPSQAQQQRIPSKKEEPSQGLQGEAAAPGPPTPAPGPPDHLHSRGGNSVLKSGPLFLSSKGIGWTSWKKRWFILTHTSLVFFRSDPSAISQKGNEVNLTLGGIDLNNSGSVVVKADKKLLTVLFPDGRDGRAFTLKAETLEDLYEWKTALEHALSQAPSSAHVMGQNGIFGNDQADAVDGSKEPVNDKQPVRSTVIGRPILLALEDVDGAPTFLEKALRFVEEHGVKVEGILRQAADVEDVERRIREYEQGKSEFSSDEDPHVIADCVKYVLRELPSSPVPASCCNALLEACRTERGARVNAMRVAVLDTFPEPNRRLLQRILLMMQKVASHKADNWMSSSAVAACMAPLLLRPLLAGDCEIENDFDVGGDGSIQLLQAAAAANHAQAIVITLLEEYDKIFGVGSVSPDLYSDSEESGSESEEATDDGESYEDDEDYEDDDCDDATQMSDAYNDDDESNDDDDLASRTGSESGHSINNDLDDNKDSDYSSSGSELSEAGDDLKATKKLSSSPHSSLSENDNAERSEDNQSSNSSATETNKSAELSKGVHGEIKLEDQLTSHNQISCIPKSVSIGNGPDHNVRRPTVWGRTAAKKNLSMESIDFPCEEEAEIETLEAEKSDLQNRLTEEIEGNAILEASLEKRKKTLHERRLALEKDVARLEEELQRERDKRMALEAGLNPSQGPITLPATIDEKTKADLKDIAQAEADIINLNKKVDDLGMQLNQQLEKNSVSMNDSCNKHQPNHQAKMKDKPKGTEAAFERSGSKQDTYLDEAVCKNEKKQESSLANKHTPQNQQLDRSAHNSNHMHAAETAAHKPLAPSNSKKSATKGEGANSPSSALTKLTTRLNFLKERRSQIANEILGMEKGRGSGPAVPSPDKGKGLEPIQSVQNTEKGRGLDISQ</sequence>
<dbReference type="PANTHER" id="PTHR46265">
    <property type="entry name" value="RHO GTPASE-ACTIVATING PROTEIN 7"/>
    <property type="match status" value="1"/>
</dbReference>
<evidence type="ECO:0000313" key="7">
    <source>
        <dbReference type="RefSeq" id="XP_021283840.1"/>
    </source>
</evidence>
<organism evidence="6 9">
    <name type="scientific">Herrania umbratica</name>
    <dbReference type="NCBI Taxonomy" id="108875"/>
    <lineage>
        <taxon>Eukaryota</taxon>
        <taxon>Viridiplantae</taxon>
        <taxon>Streptophyta</taxon>
        <taxon>Embryophyta</taxon>
        <taxon>Tracheophyta</taxon>
        <taxon>Spermatophyta</taxon>
        <taxon>Magnoliopsida</taxon>
        <taxon>eudicotyledons</taxon>
        <taxon>Gunneridae</taxon>
        <taxon>Pentapetalae</taxon>
        <taxon>rosids</taxon>
        <taxon>malvids</taxon>
        <taxon>Malvales</taxon>
        <taxon>Malvaceae</taxon>
        <taxon>Byttnerioideae</taxon>
        <taxon>Herrania</taxon>
    </lineage>
</organism>
<feature type="compositionally biased region" description="Acidic residues" evidence="3">
    <location>
        <begin position="432"/>
        <end position="464"/>
    </location>
</feature>
<feature type="domain" description="Rho-GAP" evidence="5">
    <location>
        <begin position="222"/>
        <end position="421"/>
    </location>
</feature>
<evidence type="ECO:0000259" key="4">
    <source>
        <dbReference type="PROSITE" id="PS50003"/>
    </source>
</evidence>
<dbReference type="Gene3D" id="2.30.29.30">
    <property type="entry name" value="Pleckstrin-homology domain (PH domain)/Phosphotyrosine-binding domain (PTB)"/>
    <property type="match status" value="1"/>
</dbReference>
<evidence type="ECO:0000256" key="2">
    <source>
        <dbReference type="SAM" id="Coils"/>
    </source>
</evidence>
<proteinExistence type="predicted"/>
<feature type="coiled-coil region" evidence="2">
    <location>
        <begin position="722"/>
        <end position="749"/>
    </location>
</feature>
<dbReference type="RefSeq" id="XP_021283841.1">
    <property type="nucleotide sequence ID" value="XM_021428166.1"/>
</dbReference>
<evidence type="ECO:0000256" key="1">
    <source>
        <dbReference type="ARBA" id="ARBA00022468"/>
    </source>
</evidence>
<dbReference type="SMART" id="SM00324">
    <property type="entry name" value="RhoGAP"/>
    <property type="match status" value="1"/>
</dbReference>
<dbReference type="OrthoDB" id="2157866at2759"/>
<dbReference type="InterPro" id="IPR025757">
    <property type="entry name" value="MIP1_Leuzipper"/>
</dbReference>
<feature type="domain" description="PH" evidence="4">
    <location>
        <begin position="68"/>
        <end position="175"/>
    </location>
</feature>
<accession>A0A6J1A9P0</accession>
<dbReference type="InterPro" id="IPR011993">
    <property type="entry name" value="PH-like_dom_sf"/>
</dbReference>
<dbReference type="InterPro" id="IPR052799">
    <property type="entry name" value="Rho_GAP_Regulators"/>
</dbReference>
<dbReference type="Gene3D" id="1.10.555.10">
    <property type="entry name" value="Rho GTPase activation protein"/>
    <property type="match status" value="1"/>
</dbReference>
<dbReference type="RefSeq" id="XP_021283842.1">
    <property type="nucleotide sequence ID" value="XM_021428167.1"/>
</dbReference>